<name>A0A9X1VTM4_9BURK</name>
<protein>
    <submittedName>
        <fullName evidence="2">Uncharacterized protein</fullName>
    </submittedName>
</protein>
<keyword evidence="3" id="KW-1185">Reference proteome</keyword>
<dbReference type="EMBL" id="JALGBI010000001">
    <property type="protein sequence ID" value="MCJ0763616.1"/>
    <property type="molecule type" value="Genomic_DNA"/>
</dbReference>
<accession>A0A9X1VTM4</accession>
<dbReference type="AlphaFoldDB" id="A0A9X1VTM4"/>
<reference evidence="2" key="1">
    <citation type="submission" date="2022-03" db="EMBL/GenBank/DDBJ databases">
        <authorList>
            <person name="Woo C.Y."/>
        </authorList>
    </citation>
    <scope>NUCLEOTIDE SEQUENCE</scope>
    <source>
        <strain evidence="2">CYS-02</strain>
    </source>
</reference>
<proteinExistence type="predicted"/>
<organism evidence="2 3">
    <name type="scientific">Variovorax terrae</name>
    <dbReference type="NCBI Taxonomy" id="2923278"/>
    <lineage>
        <taxon>Bacteria</taxon>
        <taxon>Pseudomonadati</taxon>
        <taxon>Pseudomonadota</taxon>
        <taxon>Betaproteobacteria</taxon>
        <taxon>Burkholderiales</taxon>
        <taxon>Comamonadaceae</taxon>
        <taxon>Variovorax</taxon>
    </lineage>
</organism>
<evidence type="ECO:0000313" key="3">
    <source>
        <dbReference type="Proteomes" id="UP001139447"/>
    </source>
</evidence>
<evidence type="ECO:0000256" key="1">
    <source>
        <dbReference type="SAM" id="MobiDB-lite"/>
    </source>
</evidence>
<feature type="compositionally biased region" description="Low complexity" evidence="1">
    <location>
        <begin position="38"/>
        <end position="52"/>
    </location>
</feature>
<feature type="region of interest" description="Disordered" evidence="1">
    <location>
        <begin position="38"/>
        <end position="59"/>
    </location>
</feature>
<comment type="caution">
    <text evidence="2">The sequence shown here is derived from an EMBL/GenBank/DDBJ whole genome shotgun (WGS) entry which is preliminary data.</text>
</comment>
<dbReference type="Proteomes" id="UP001139447">
    <property type="component" value="Unassembled WGS sequence"/>
</dbReference>
<dbReference type="RefSeq" id="WP_243306200.1">
    <property type="nucleotide sequence ID" value="NZ_JALGBI010000001.1"/>
</dbReference>
<sequence length="110" mass="11751">MKPGARPATMRDVAAAGTIKALVLLRIRAQRERLEAISPAPAAAVAQPSDTAGQAPGASAPNVFPRSMIMRTLIEHPAAAGAILATGLALGPRRLLQWSRWLLPLMLWRR</sequence>
<evidence type="ECO:0000313" key="2">
    <source>
        <dbReference type="EMBL" id="MCJ0763616.1"/>
    </source>
</evidence>
<gene>
    <name evidence="2" type="ORF">MMF98_10405</name>
</gene>